<dbReference type="EMBL" id="KV918810">
    <property type="protein sequence ID" value="OSX78576.1"/>
    <property type="molecule type" value="Genomic_DNA"/>
</dbReference>
<dbReference type="GO" id="GO:0042910">
    <property type="term" value="F:xenobiotic transmembrane transporter activity"/>
    <property type="evidence" value="ECO:0007669"/>
    <property type="project" value="InterPro"/>
</dbReference>
<feature type="transmembrane region" description="Helical" evidence="2">
    <location>
        <begin position="96"/>
        <end position="114"/>
    </location>
</feature>
<dbReference type="InterPro" id="IPR002528">
    <property type="entry name" value="MATE_fam"/>
</dbReference>
<evidence type="ECO:0000313" key="3">
    <source>
        <dbReference type="EMBL" id="OSX78576.1"/>
    </source>
</evidence>
<gene>
    <name evidence="3" type="ORF">BU14_0106s0041</name>
</gene>
<protein>
    <recommendedName>
        <fullName evidence="5">Multidrug and toxic compound extrusion protein</fullName>
    </recommendedName>
</protein>
<dbReference type="AlphaFoldDB" id="A0A1X6PCW7"/>
<keyword evidence="2" id="KW-0812">Transmembrane</keyword>
<reference evidence="3 4" key="1">
    <citation type="submission" date="2017-03" db="EMBL/GenBank/DDBJ databases">
        <title>WGS assembly of Porphyra umbilicalis.</title>
        <authorList>
            <person name="Brawley S.H."/>
            <person name="Blouin N.A."/>
            <person name="Ficko-Blean E."/>
            <person name="Wheeler G.L."/>
            <person name="Lohr M."/>
            <person name="Goodson H.V."/>
            <person name="Jenkins J.W."/>
            <person name="Blaby-Haas C.E."/>
            <person name="Helliwell K.E."/>
            <person name="Chan C."/>
            <person name="Marriage T."/>
            <person name="Bhattacharya D."/>
            <person name="Klein A.S."/>
            <person name="Badis Y."/>
            <person name="Brodie J."/>
            <person name="Cao Y."/>
            <person name="Collen J."/>
            <person name="Dittami S.M."/>
            <person name="Gachon C.M."/>
            <person name="Green B.R."/>
            <person name="Karpowicz S."/>
            <person name="Kim J.W."/>
            <person name="Kudahl U."/>
            <person name="Lin S."/>
            <person name="Michel G."/>
            <person name="Mittag M."/>
            <person name="Olson B.J."/>
            <person name="Pangilinan J."/>
            <person name="Peng Y."/>
            <person name="Qiu H."/>
            <person name="Shu S."/>
            <person name="Singer J.T."/>
            <person name="Smith A.G."/>
            <person name="Sprecher B.N."/>
            <person name="Wagner V."/>
            <person name="Wang W."/>
            <person name="Wang Z.-Y."/>
            <person name="Yan J."/>
            <person name="Yarish C."/>
            <person name="Zoeuner-Riek S."/>
            <person name="Zhuang Y."/>
            <person name="Zou Y."/>
            <person name="Lindquist E.A."/>
            <person name="Grimwood J."/>
            <person name="Barry K."/>
            <person name="Rokhsar D.S."/>
            <person name="Schmutz J."/>
            <person name="Stiller J.W."/>
            <person name="Grossman A.R."/>
            <person name="Prochnik S.E."/>
        </authorList>
    </citation>
    <scope>NUCLEOTIDE SEQUENCE [LARGE SCALE GENOMIC DNA]</scope>
    <source>
        <strain evidence="3">4086291</strain>
    </source>
</reference>
<comment type="similarity">
    <text evidence="1">Belongs to the multi antimicrobial extrusion (MATE) (TC 2.A.66.1) family.</text>
</comment>
<dbReference type="Proteomes" id="UP000218209">
    <property type="component" value="Unassembled WGS sequence"/>
</dbReference>
<keyword evidence="2" id="KW-1133">Transmembrane helix</keyword>
<keyword evidence="2" id="KW-0472">Membrane</keyword>
<feature type="transmembrane region" description="Helical" evidence="2">
    <location>
        <begin position="170"/>
        <end position="192"/>
    </location>
</feature>
<evidence type="ECO:0008006" key="5">
    <source>
        <dbReference type="Google" id="ProtNLM"/>
    </source>
</evidence>
<name>A0A1X6PCW7_PORUM</name>
<feature type="transmembrane region" description="Helical" evidence="2">
    <location>
        <begin position="285"/>
        <end position="304"/>
    </location>
</feature>
<dbReference type="GO" id="GO:0015297">
    <property type="term" value="F:antiporter activity"/>
    <property type="evidence" value="ECO:0007669"/>
    <property type="project" value="InterPro"/>
</dbReference>
<evidence type="ECO:0000256" key="1">
    <source>
        <dbReference type="ARBA" id="ARBA00010199"/>
    </source>
</evidence>
<dbReference type="NCBIfam" id="TIGR00797">
    <property type="entry name" value="matE"/>
    <property type="match status" value="1"/>
</dbReference>
<dbReference type="PANTHER" id="PTHR11206">
    <property type="entry name" value="MULTIDRUG RESISTANCE PROTEIN"/>
    <property type="match status" value="1"/>
</dbReference>
<feature type="transmembrane region" description="Helical" evidence="2">
    <location>
        <begin position="324"/>
        <end position="343"/>
    </location>
</feature>
<accession>A0A1X6PCW7</accession>
<feature type="transmembrane region" description="Helical" evidence="2">
    <location>
        <begin position="198"/>
        <end position="223"/>
    </location>
</feature>
<organism evidence="3 4">
    <name type="scientific">Porphyra umbilicalis</name>
    <name type="common">Purple laver</name>
    <name type="synonym">Red alga</name>
    <dbReference type="NCBI Taxonomy" id="2786"/>
    <lineage>
        <taxon>Eukaryota</taxon>
        <taxon>Rhodophyta</taxon>
        <taxon>Bangiophyceae</taxon>
        <taxon>Bangiales</taxon>
        <taxon>Bangiaceae</taxon>
        <taxon>Porphyra</taxon>
    </lineage>
</organism>
<dbReference type="Pfam" id="PF01554">
    <property type="entry name" value="MatE"/>
    <property type="match status" value="2"/>
</dbReference>
<feature type="transmembrane region" description="Helical" evidence="2">
    <location>
        <begin position="363"/>
        <end position="387"/>
    </location>
</feature>
<evidence type="ECO:0000313" key="4">
    <source>
        <dbReference type="Proteomes" id="UP000218209"/>
    </source>
</evidence>
<proteinExistence type="inferred from homology"/>
<keyword evidence="4" id="KW-1185">Reference proteome</keyword>
<dbReference type="OrthoDB" id="2126698at2759"/>
<feature type="transmembrane region" description="Helical" evidence="2">
    <location>
        <begin position="50"/>
        <end position="75"/>
    </location>
</feature>
<feature type="transmembrane region" description="Helical" evidence="2">
    <location>
        <begin position="244"/>
        <end position="265"/>
    </location>
</feature>
<sequence length="499" mass="50297">MGTADVRSEAAALFALTWPTYIALLCEVGMSTVAAVFLGRTGSPATLGGAYLGISLANVLASAPIMGVATAQGTLSAQANGAGRPHLVGLYLQRGLAVNLGISLLVLPLLWWPTPLLWFLVGGRAADGTAAGGQGHVVAVATSFLRAYSPVLLPLSAYDALRRYLLAQDIATPLLWSSAAGLVANLGLHALLVSGAGLGILGSAVALVVAQVVNVAVLVTIILSGRLHTRTWGGWAPARAASNLRPYLALGLPGLVQVCAEWWAMEGTLFLVARYGAVPLAAHAALMNVSFLAYLAPLAVGTAASTRVGAALGRGAAAAARRAAWVAVAAGASTGVATCSVIWGARAWWPRLYVGGEAEEGTILAALAVVLPVFAVFGLSDTLQAVLGGVLRGSGRQSLGAYGNAAAFWVVGLPAGGAQVRRAEAFVRGGEAGASPTSSLLGAVAGCGSPEEPPTPALSYSPLLGVAVPGSRNEGAVWAPEEMPPLTMPAQSAPVSYGT</sequence>
<evidence type="ECO:0000256" key="2">
    <source>
        <dbReference type="SAM" id="Phobius"/>
    </source>
</evidence>
<feature type="transmembrane region" description="Helical" evidence="2">
    <location>
        <begin position="12"/>
        <end position="38"/>
    </location>
</feature>
<dbReference type="GO" id="GO:0016020">
    <property type="term" value="C:membrane"/>
    <property type="evidence" value="ECO:0007669"/>
    <property type="project" value="InterPro"/>
</dbReference>